<sequence length="105" mass="12100">MSNTIACHFVFEPGEYDDQFHILDGQIDVFASELSGFISVHRWVSPDGRLKNSIYFFKDMASVKSLSEFPQHLVAKQEVKRWYKSYQILITEVTASYGDGNLIYP</sequence>
<dbReference type="InterPro" id="IPR011008">
    <property type="entry name" value="Dimeric_a/b-barrel"/>
</dbReference>
<dbReference type="EMBL" id="CAEZTU010000004">
    <property type="protein sequence ID" value="CAB4570364.1"/>
    <property type="molecule type" value="Genomic_DNA"/>
</dbReference>
<proteinExistence type="predicted"/>
<dbReference type="AlphaFoldDB" id="A0A6J6E4W6"/>
<accession>A0A6J6E4W6</accession>
<dbReference type="SUPFAM" id="SSF54909">
    <property type="entry name" value="Dimeric alpha+beta barrel"/>
    <property type="match status" value="1"/>
</dbReference>
<reference evidence="1" key="1">
    <citation type="submission" date="2020-05" db="EMBL/GenBank/DDBJ databases">
        <authorList>
            <person name="Chiriac C."/>
            <person name="Salcher M."/>
            <person name="Ghai R."/>
            <person name="Kavagutti S V."/>
        </authorList>
    </citation>
    <scope>NUCLEOTIDE SEQUENCE</scope>
</reference>
<evidence type="ECO:0000313" key="1">
    <source>
        <dbReference type="EMBL" id="CAB4570364.1"/>
    </source>
</evidence>
<name>A0A6J6E4W6_9ZZZZ</name>
<protein>
    <submittedName>
        <fullName evidence="1">Unannotated protein</fullName>
    </submittedName>
</protein>
<gene>
    <name evidence="1" type="ORF">UFOPK1740_00180</name>
</gene>
<dbReference type="Gene3D" id="3.30.70.100">
    <property type="match status" value="1"/>
</dbReference>
<organism evidence="1">
    <name type="scientific">freshwater metagenome</name>
    <dbReference type="NCBI Taxonomy" id="449393"/>
    <lineage>
        <taxon>unclassified sequences</taxon>
        <taxon>metagenomes</taxon>
        <taxon>ecological metagenomes</taxon>
    </lineage>
</organism>